<sequence length="327" mass="36172">MGASLVYLESPNKEKHVQHGQNDNFSYGACEMQGWRLGMEDAVIANLDFDEDTSLFGVFDGHGGKEASQVVKDNYERILKEDSNYKDGDYQKGLYDSFKETDVFLGSKTGKQQMKAVADSNPEAKNPLLKILGEEAKDKPAGERDEESYMLDSKGCTANVVLIKGSAIYCANAGDSRCVLSREGKAVNLSEDHKPENEIERERIRKAGSEIVDGRVDGNLNLSRSLGDLKHKQKPGLTPEEQPITCVPDIAVDKIKPGDDFIVMACDGIWEVKSSQDVVDFISERLKKDMKLTDIIGELFEDIISPDYTATQGLGCDNMSCIIIKLR</sequence>
<dbReference type="Gene3D" id="3.60.40.10">
    <property type="entry name" value="PPM-type phosphatase domain"/>
    <property type="match status" value="1"/>
</dbReference>
<dbReference type="InterPro" id="IPR000222">
    <property type="entry name" value="PP2C_BS"/>
</dbReference>
<evidence type="ECO:0000256" key="3">
    <source>
        <dbReference type="ARBA" id="ARBA00004170"/>
    </source>
</evidence>
<dbReference type="PANTHER" id="PTHR13832:SF803">
    <property type="entry name" value="PROTEIN PHOSPHATASE 1G"/>
    <property type="match status" value="1"/>
</dbReference>
<dbReference type="Proteomes" id="UP001295684">
    <property type="component" value="Unassembled WGS sequence"/>
</dbReference>
<keyword evidence="8" id="KW-0460">Magnesium</keyword>
<dbReference type="GO" id="GO:0004722">
    <property type="term" value="F:protein serine/threonine phosphatase activity"/>
    <property type="evidence" value="ECO:0007669"/>
    <property type="project" value="UniProtKB-EC"/>
</dbReference>
<reference evidence="16" key="1">
    <citation type="submission" date="2023-07" db="EMBL/GenBank/DDBJ databases">
        <authorList>
            <consortium name="AG Swart"/>
            <person name="Singh M."/>
            <person name="Singh A."/>
            <person name="Seah K."/>
            <person name="Emmerich C."/>
        </authorList>
    </citation>
    <scope>NUCLEOTIDE SEQUENCE</scope>
    <source>
        <strain evidence="16">DP1</strain>
    </source>
</reference>
<dbReference type="InterPro" id="IPR001932">
    <property type="entry name" value="PPM-type_phosphatase-like_dom"/>
</dbReference>
<evidence type="ECO:0000256" key="10">
    <source>
        <dbReference type="ARBA" id="ARBA00023136"/>
    </source>
</evidence>
<dbReference type="GO" id="GO:0046872">
    <property type="term" value="F:metal ion binding"/>
    <property type="evidence" value="ECO:0007669"/>
    <property type="project" value="UniProtKB-KW"/>
</dbReference>
<evidence type="ECO:0000256" key="14">
    <source>
        <dbReference type="RuleBase" id="RU003465"/>
    </source>
</evidence>
<name>A0AAD1XM45_EUPCR</name>
<comment type="cofactor">
    <cofactor evidence="1">
        <name>Mn(2+)</name>
        <dbReference type="ChEBI" id="CHEBI:29035"/>
    </cofactor>
</comment>
<gene>
    <name evidence="16" type="ORF">ECRASSUSDP1_LOCUS16690</name>
</gene>
<comment type="caution">
    <text evidence="16">The sequence shown here is derived from an EMBL/GenBank/DDBJ whole genome shotgun (WGS) entry which is preliminary data.</text>
</comment>
<proteinExistence type="inferred from homology"/>
<keyword evidence="10" id="KW-0472">Membrane</keyword>
<evidence type="ECO:0000256" key="7">
    <source>
        <dbReference type="ARBA" id="ARBA00022801"/>
    </source>
</evidence>
<dbReference type="AlphaFoldDB" id="A0AAD1XM45"/>
<evidence type="ECO:0000256" key="12">
    <source>
        <dbReference type="ARBA" id="ARBA00047761"/>
    </source>
</evidence>
<evidence type="ECO:0000256" key="13">
    <source>
        <dbReference type="ARBA" id="ARBA00048336"/>
    </source>
</evidence>
<comment type="similarity">
    <text evidence="4 14">Belongs to the PP2C family.</text>
</comment>
<comment type="catalytic activity">
    <reaction evidence="12">
        <text>O-phospho-L-seryl-[protein] + H2O = L-seryl-[protein] + phosphate</text>
        <dbReference type="Rhea" id="RHEA:20629"/>
        <dbReference type="Rhea" id="RHEA-COMP:9863"/>
        <dbReference type="Rhea" id="RHEA-COMP:11604"/>
        <dbReference type="ChEBI" id="CHEBI:15377"/>
        <dbReference type="ChEBI" id="CHEBI:29999"/>
        <dbReference type="ChEBI" id="CHEBI:43474"/>
        <dbReference type="ChEBI" id="CHEBI:83421"/>
        <dbReference type="EC" id="3.1.3.16"/>
    </reaction>
</comment>
<comment type="catalytic activity">
    <reaction evidence="13">
        <text>O-phospho-L-threonyl-[protein] + H2O = L-threonyl-[protein] + phosphate</text>
        <dbReference type="Rhea" id="RHEA:47004"/>
        <dbReference type="Rhea" id="RHEA-COMP:11060"/>
        <dbReference type="Rhea" id="RHEA-COMP:11605"/>
        <dbReference type="ChEBI" id="CHEBI:15377"/>
        <dbReference type="ChEBI" id="CHEBI:30013"/>
        <dbReference type="ChEBI" id="CHEBI:43474"/>
        <dbReference type="ChEBI" id="CHEBI:61977"/>
        <dbReference type="EC" id="3.1.3.16"/>
    </reaction>
</comment>
<comment type="cofactor">
    <cofactor evidence="2">
        <name>Mg(2+)</name>
        <dbReference type="ChEBI" id="CHEBI:18420"/>
    </cofactor>
</comment>
<keyword evidence="7 14" id="KW-0378">Hydrolase</keyword>
<evidence type="ECO:0000256" key="6">
    <source>
        <dbReference type="ARBA" id="ARBA00022723"/>
    </source>
</evidence>
<dbReference type="PROSITE" id="PS01032">
    <property type="entry name" value="PPM_1"/>
    <property type="match status" value="1"/>
</dbReference>
<protein>
    <recommendedName>
        <fullName evidence="5">protein-serine/threonine phosphatase</fullName>
        <ecNumber evidence="5">3.1.3.16</ecNumber>
    </recommendedName>
</protein>
<keyword evidence="11" id="KW-0464">Manganese</keyword>
<dbReference type="PANTHER" id="PTHR13832">
    <property type="entry name" value="PROTEIN PHOSPHATASE 2C"/>
    <property type="match status" value="1"/>
</dbReference>
<dbReference type="GO" id="GO:0016020">
    <property type="term" value="C:membrane"/>
    <property type="evidence" value="ECO:0007669"/>
    <property type="project" value="UniProtKB-SubCell"/>
</dbReference>
<evidence type="ECO:0000256" key="4">
    <source>
        <dbReference type="ARBA" id="ARBA00006702"/>
    </source>
</evidence>
<evidence type="ECO:0000313" key="17">
    <source>
        <dbReference type="Proteomes" id="UP001295684"/>
    </source>
</evidence>
<evidence type="ECO:0000313" key="16">
    <source>
        <dbReference type="EMBL" id="CAI2375328.1"/>
    </source>
</evidence>
<evidence type="ECO:0000259" key="15">
    <source>
        <dbReference type="PROSITE" id="PS51746"/>
    </source>
</evidence>
<evidence type="ECO:0000256" key="5">
    <source>
        <dbReference type="ARBA" id="ARBA00013081"/>
    </source>
</evidence>
<keyword evidence="6" id="KW-0479">Metal-binding</keyword>
<dbReference type="SMART" id="SM00332">
    <property type="entry name" value="PP2Cc"/>
    <property type="match status" value="1"/>
</dbReference>
<dbReference type="InterPro" id="IPR015655">
    <property type="entry name" value="PP2C"/>
</dbReference>
<keyword evidence="17" id="KW-1185">Reference proteome</keyword>
<keyword evidence="9 14" id="KW-0904">Protein phosphatase</keyword>
<organism evidence="16 17">
    <name type="scientific">Euplotes crassus</name>
    <dbReference type="NCBI Taxonomy" id="5936"/>
    <lineage>
        <taxon>Eukaryota</taxon>
        <taxon>Sar</taxon>
        <taxon>Alveolata</taxon>
        <taxon>Ciliophora</taxon>
        <taxon>Intramacronucleata</taxon>
        <taxon>Spirotrichea</taxon>
        <taxon>Hypotrichia</taxon>
        <taxon>Euplotida</taxon>
        <taxon>Euplotidae</taxon>
        <taxon>Moneuplotes</taxon>
    </lineage>
</organism>
<evidence type="ECO:0000256" key="1">
    <source>
        <dbReference type="ARBA" id="ARBA00001936"/>
    </source>
</evidence>
<dbReference type="Pfam" id="PF00481">
    <property type="entry name" value="PP2C"/>
    <property type="match status" value="2"/>
</dbReference>
<dbReference type="PROSITE" id="PS51746">
    <property type="entry name" value="PPM_2"/>
    <property type="match status" value="1"/>
</dbReference>
<dbReference type="EMBL" id="CAMPGE010016793">
    <property type="protein sequence ID" value="CAI2375328.1"/>
    <property type="molecule type" value="Genomic_DNA"/>
</dbReference>
<comment type="subcellular location">
    <subcellularLocation>
        <location evidence="3">Membrane</location>
        <topology evidence="3">Peripheral membrane protein</topology>
    </subcellularLocation>
</comment>
<dbReference type="SUPFAM" id="SSF81606">
    <property type="entry name" value="PP2C-like"/>
    <property type="match status" value="1"/>
</dbReference>
<dbReference type="InterPro" id="IPR036457">
    <property type="entry name" value="PPM-type-like_dom_sf"/>
</dbReference>
<dbReference type="EC" id="3.1.3.16" evidence="5"/>
<evidence type="ECO:0000256" key="8">
    <source>
        <dbReference type="ARBA" id="ARBA00022842"/>
    </source>
</evidence>
<evidence type="ECO:0000256" key="11">
    <source>
        <dbReference type="ARBA" id="ARBA00023211"/>
    </source>
</evidence>
<evidence type="ECO:0000256" key="9">
    <source>
        <dbReference type="ARBA" id="ARBA00022912"/>
    </source>
</evidence>
<evidence type="ECO:0000256" key="2">
    <source>
        <dbReference type="ARBA" id="ARBA00001946"/>
    </source>
</evidence>
<accession>A0AAD1XM45</accession>
<feature type="domain" description="PPM-type phosphatase" evidence="15">
    <location>
        <begin position="26"/>
        <end position="326"/>
    </location>
</feature>
<dbReference type="CDD" id="cd00143">
    <property type="entry name" value="PP2Cc"/>
    <property type="match status" value="1"/>
</dbReference>